<dbReference type="GO" id="GO:0016787">
    <property type="term" value="F:hydrolase activity"/>
    <property type="evidence" value="ECO:0007669"/>
    <property type="project" value="InterPro"/>
</dbReference>
<proteinExistence type="predicted"/>
<evidence type="ECO:0000313" key="3">
    <source>
        <dbReference type="EMBL" id="SNT48523.1"/>
    </source>
</evidence>
<dbReference type="SUPFAM" id="SSF51556">
    <property type="entry name" value="Metallo-dependent hydrolases"/>
    <property type="match status" value="1"/>
</dbReference>
<dbReference type="Proteomes" id="UP000198327">
    <property type="component" value="Unassembled WGS sequence"/>
</dbReference>
<evidence type="ECO:0000256" key="1">
    <source>
        <dbReference type="ARBA" id="ARBA00023239"/>
    </source>
</evidence>
<reference evidence="4" key="1">
    <citation type="submission" date="2017-06" db="EMBL/GenBank/DDBJ databases">
        <authorList>
            <person name="Varghese N."/>
            <person name="Submissions S."/>
        </authorList>
    </citation>
    <scope>NUCLEOTIDE SEQUENCE [LARGE SCALE GENOMIC DNA]</scope>
    <source>
        <strain evidence="4">JCM 23211</strain>
    </source>
</reference>
<evidence type="ECO:0000259" key="2">
    <source>
        <dbReference type="Pfam" id="PF04909"/>
    </source>
</evidence>
<name>A0A239N217_9NOCA</name>
<gene>
    <name evidence="3" type="ORF">SAMN05421642_1276</name>
</gene>
<dbReference type="GO" id="GO:0019748">
    <property type="term" value="P:secondary metabolic process"/>
    <property type="evidence" value="ECO:0007669"/>
    <property type="project" value="TreeGrafter"/>
</dbReference>
<dbReference type="AlphaFoldDB" id="A0A239N217"/>
<organism evidence="3 4">
    <name type="scientific">Rhodococcoides kyotonense</name>
    <dbReference type="NCBI Taxonomy" id="398843"/>
    <lineage>
        <taxon>Bacteria</taxon>
        <taxon>Bacillati</taxon>
        <taxon>Actinomycetota</taxon>
        <taxon>Actinomycetes</taxon>
        <taxon>Mycobacteriales</taxon>
        <taxon>Nocardiaceae</taxon>
        <taxon>Rhodococcoides</taxon>
    </lineage>
</organism>
<accession>A0A239N217</accession>
<dbReference type="InterPro" id="IPR006680">
    <property type="entry name" value="Amidohydro-rel"/>
</dbReference>
<dbReference type="RefSeq" id="WP_089252205.1">
    <property type="nucleotide sequence ID" value="NZ_FZOW01000027.1"/>
</dbReference>
<keyword evidence="4" id="KW-1185">Reference proteome</keyword>
<dbReference type="EMBL" id="FZOW01000027">
    <property type="protein sequence ID" value="SNT48523.1"/>
    <property type="molecule type" value="Genomic_DNA"/>
</dbReference>
<protein>
    <submittedName>
        <fullName evidence="3">4-oxalmesaconate hydratase</fullName>
    </submittedName>
</protein>
<dbReference type="InterPro" id="IPR032465">
    <property type="entry name" value="ACMSD"/>
</dbReference>
<feature type="domain" description="Amidohydrolase-related" evidence="2">
    <location>
        <begin position="3"/>
        <end position="327"/>
    </location>
</feature>
<dbReference type="GO" id="GO:0016831">
    <property type="term" value="F:carboxy-lyase activity"/>
    <property type="evidence" value="ECO:0007669"/>
    <property type="project" value="InterPro"/>
</dbReference>
<dbReference type="Pfam" id="PF04909">
    <property type="entry name" value="Amidohydro_2"/>
    <property type="match status" value="1"/>
</dbReference>
<dbReference type="OrthoDB" id="8673173at2"/>
<dbReference type="PANTHER" id="PTHR21240:SF28">
    <property type="entry name" value="ISO-OROTATE DECARBOXYLASE (EUROFUNG)"/>
    <property type="match status" value="1"/>
</dbReference>
<evidence type="ECO:0000313" key="4">
    <source>
        <dbReference type="Proteomes" id="UP000198327"/>
    </source>
</evidence>
<dbReference type="Gene3D" id="3.20.20.140">
    <property type="entry name" value="Metal-dependent hydrolases"/>
    <property type="match status" value="1"/>
</dbReference>
<keyword evidence="1" id="KW-0456">Lyase</keyword>
<dbReference type="GO" id="GO:0005737">
    <property type="term" value="C:cytoplasm"/>
    <property type="evidence" value="ECO:0007669"/>
    <property type="project" value="TreeGrafter"/>
</dbReference>
<sequence length="331" mass="37347">MIIESHAHFTTAPQALDAYRGRQLSQRNRPTKGRSLKISDQQLADSLQGHLDRMESQGVDRMIFSPRASGMGHEVGDFKMSLYWAQTNNDLIARVCQMFPDKFIGAAQLPQSPGVDPDQWIGELERVVIELGFVGCNINADIAGGGQPFTPKLSDQWWNPLWEAMIELQVPGLMHATSCVNPALHLNGSHYTNHDSMVFFELAWSDLFDRYPDLKLIVPHGGGSWPFHFNRHRSLHVGTNRKPFEEAIKNIYIDTAIYDRDSVDMLIRKAPIDNLLFATEPFGTSKHIDPLTGRTFDDTTDFITTNDNLSAEDKEKILSGNALKIYPRIKL</sequence>
<dbReference type="InterPro" id="IPR032466">
    <property type="entry name" value="Metal_Hydrolase"/>
</dbReference>
<dbReference type="PANTHER" id="PTHR21240">
    <property type="entry name" value="2-AMINO-3-CARBOXYLMUCONATE-6-SEMIALDEHYDE DECARBOXYLASE"/>
    <property type="match status" value="1"/>
</dbReference>